<organism evidence="2 3">
    <name type="scientific">Candidatus Scalindua japonica</name>
    <dbReference type="NCBI Taxonomy" id="1284222"/>
    <lineage>
        <taxon>Bacteria</taxon>
        <taxon>Pseudomonadati</taxon>
        <taxon>Planctomycetota</taxon>
        <taxon>Candidatus Brocadiia</taxon>
        <taxon>Candidatus Brocadiales</taxon>
        <taxon>Candidatus Scalinduaceae</taxon>
        <taxon>Candidatus Scalindua</taxon>
    </lineage>
</organism>
<keyword evidence="1" id="KW-0812">Transmembrane</keyword>
<comment type="caution">
    <text evidence="2">The sequence shown here is derived from an EMBL/GenBank/DDBJ whole genome shotgun (WGS) entry which is preliminary data.</text>
</comment>
<dbReference type="Proteomes" id="UP000218542">
    <property type="component" value="Unassembled WGS sequence"/>
</dbReference>
<evidence type="ECO:0000313" key="3">
    <source>
        <dbReference type="Proteomes" id="UP000218542"/>
    </source>
</evidence>
<feature type="transmembrane region" description="Helical" evidence="1">
    <location>
        <begin position="131"/>
        <end position="151"/>
    </location>
</feature>
<keyword evidence="1" id="KW-1133">Transmembrane helix</keyword>
<name>A0A286TTY3_9BACT</name>
<evidence type="ECO:0000256" key="1">
    <source>
        <dbReference type="SAM" id="Phobius"/>
    </source>
</evidence>
<dbReference type="EMBL" id="BAOS01000002">
    <property type="protein sequence ID" value="GAX59323.1"/>
    <property type="molecule type" value="Genomic_DNA"/>
</dbReference>
<gene>
    <name evidence="2" type="ORF">SCALIN_C02_0002</name>
</gene>
<reference evidence="2 3" key="1">
    <citation type="journal article" date="2017" name="Environ. Microbiol. Rep.">
        <title>Genetic diversity of marine anaerobic ammonium-oxidizing bacteria as revealed by genomic and proteomic analyses of 'Candidatus Scalindua japonica'.</title>
        <authorList>
            <person name="Oshiki M."/>
            <person name="Mizuto K."/>
            <person name="Kimura Z."/>
            <person name="Kindaichi T."/>
            <person name="Satoh H."/>
            <person name="Okabe S."/>
        </authorList>
    </citation>
    <scope>NUCLEOTIDE SEQUENCE [LARGE SCALE GENOMIC DNA]</scope>
    <source>
        <strain evidence="3">husup-a2</strain>
    </source>
</reference>
<feature type="transmembrane region" description="Helical" evidence="1">
    <location>
        <begin position="12"/>
        <end position="32"/>
    </location>
</feature>
<dbReference type="AlphaFoldDB" id="A0A286TTY3"/>
<protein>
    <submittedName>
        <fullName evidence="2">Permease component</fullName>
    </submittedName>
</protein>
<feature type="transmembrane region" description="Helical" evidence="1">
    <location>
        <begin position="185"/>
        <end position="203"/>
    </location>
</feature>
<feature type="transmembrane region" description="Helical" evidence="1">
    <location>
        <begin position="44"/>
        <end position="61"/>
    </location>
</feature>
<feature type="transmembrane region" description="Helical" evidence="1">
    <location>
        <begin position="101"/>
        <end position="122"/>
    </location>
</feature>
<evidence type="ECO:0000313" key="2">
    <source>
        <dbReference type="EMBL" id="GAX59323.1"/>
    </source>
</evidence>
<sequence>MVNITREDSLSNWFSSLQAIVVGAVLWLTSVGVNAQMRDNYYKWKSYGWAGIGSFFIYLGIDDAIKFHERMGTAFKVLFFDNDDTFGTGVLVRAYDAFPSYTWQLVFGPVFVSIGIFMIWFLWKELSSRKLWYWFLVGISLYAVAVGLDFVEGLDGSQYEEMGITDFFSTSNHRIRHMSKALEEFLEMLGTTIFLIIFLKNIFRLSGEWRIHITNNT</sequence>
<proteinExistence type="predicted"/>
<keyword evidence="3" id="KW-1185">Reference proteome</keyword>
<keyword evidence="1" id="KW-0472">Membrane</keyword>
<accession>A0A286TTY3</accession>